<keyword evidence="2" id="KW-1185">Reference proteome</keyword>
<sequence>MLVYYKQLVPVVITLVMKMKKEEKEEKQKKNITCQIDMNSEADRHGVKFSIETVCNFYCPDDRNFCFHKQDTPGEHCIVRGDFKQSLHKLGIARDRQNR</sequence>
<comment type="caution">
    <text evidence="1">The sequence shown here is derived from an EMBL/GenBank/DDBJ whole genome shotgun (WGS) entry which is preliminary data.</text>
</comment>
<dbReference type="AlphaFoldDB" id="A0AAV4JJD3"/>
<organism evidence="1 2">
    <name type="scientific">Elysia marginata</name>
    <dbReference type="NCBI Taxonomy" id="1093978"/>
    <lineage>
        <taxon>Eukaryota</taxon>
        <taxon>Metazoa</taxon>
        <taxon>Spiralia</taxon>
        <taxon>Lophotrochozoa</taxon>
        <taxon>Mollusca</taxon>
        <taxon>Gastropoda</taxon>
        <taxon>Heterobranchia</taxon>
        <taxon>Euthyneura</taxon>
        <taxon>Panpulmonata</taxon>
        <taxon>Sacoglossa</taxon>
        <taxon>Placobranchoidea</taxon>
        <taxon>Plakobranchidae</taxon>
        <taxon>Elysia</taxon>
    </lineage>
</organism>
<reference evidence="1 2" key="1">
    <citation type="journal article" date="2021" name="Elife">
        <title>Chloroplast acquisition without the gene transfer in kleptoplastic sea slugs, Plakobranchus ocellatus.</title>
        <authorList>
            <person name="Maeda T."/>
            <person name="Takahashi S."/>
            <person name="Yoshida T."/>
            <person name="Shimamura S."/>
            <person name="Takaki Y."/>
            <person name="Nagai Y."/>
            <person name="Toyoda A."/>
            <person name="Suzuki Y."/>
            <person name="Arimoto A."/>
            <person name="Ishii H."/>
            <person name="Satoh N."/>
            <person name="Nishiyama T."/>
            <person name="Hasebe M."/>
            <person name="Maruyama T."/>
            <person name="Minagawa J."/>
            <person name="Obokata J."/>
            <person name="Shigenobu S."/>
        </authorList>
    </citation>
    <scope>NUCLEOTIDE SEQUENCE [LARGE SCALE GENOMIC DNA]</scope>
</reference>
<protein>
    <submittedName>
        <fullName evidence="1">Uncharacterized protein</fullName>
    </submittedName>
</protein>
<evidence type="ECO:0000313" key="1">
    <source>
        <dbReference type="EMBL" id="GFS22360.1"/>
    </source>
</evidence>
<proteinExistence type="predicted"/>
<gene>
    <name evidence="1" type="ORF">ElyMa_005106500</name>
</gene>
<dbReference type="EMBL" id="BMAT01010212">
    <property type="protein sequence ID" value="GFS22360.1"/>
    <property type="molecule type" value="Genomic_DNA"/>
</dbReference>
<dbReference type="Proteomes" id="UP000762676">
    <property type="component" value="Unassembled WGS sequence"/>
</dbReference>
<accession>A0AAV4JJD3</accession>
<name>A0AAV4JJD3_9GAST</name>
<evidence type="ECO:0000313" key="2">
    <source>
        <dbReference type="Proteomes" id="UP000762676"/>
    </source>
</evidence>